<evidence type="ECO:0000259" key="7">
    <source>
        <dbReference type="Pfam" id="PF02687"/>
    </source>
</evidence>
<feature type="transmembrane region" description="Helical" evidence="6">
    <location>
        <begin position="922"/>
        <end position="942"/>
    </location>
</feature>
<dbReference type="Pfam" id="PF02687">
    <property type="entry name" value="FtsX"/>
    <property type="match status" value="2"/>
</dbReference>
<evidence type="ECO:0000256" key="4">
    <source>
        <dbReference type="ARBA" id="ARBA00022989"/>
    </source>
</evidence>
<keyword evidence="3 6" id="KW-0812">Transmembrane</keyword>
<comment type="subcellular location">
    <subcellularLocation>
        <location evidence="1">Cell membrane</location>
        <topology evidence="1">Multi-pass membrane protein</topology>
    </subcellularLocation>
</comment>
<accession>A0A1M6HNW0</accession>
<dbReference type="PANTHER" id="PTHR30287:SF1">
    <property type="entry name" value="INNER MEMBRANE PROTEIN"/>
    <property type="match status" value="1"/>
</dbReference>
<feature type="transmembrane region" description="Helical" evidence="6">
    <location>
        <begin position="867"/>
        <end position="887"/>
    </location>
</feature>
<evidence type="ECO:0000259" key="8">
    <source>
        <dbReference type="Pfam" id="PF12704"/>
    </source>
</evidence>
<dbReference type="GO" id="GO:0005886">
    <property type="term" value="C:plasma membrane"/>
    <property type="evidence" value="ECO:0007669"/>
    <property type="project" value="UniProtKB-SubCell"/>
</dbReference>
<name>A0A1M6HNW0_9FIRM</name>
<feature type="transmembrane region" description="Helical" evidence="6">
    <location>
        <begin position="469"/>
        <end position="490"/>
    </location>
</feature>
<dbReference type="AlphaFoldDB" id="A0A1M6HNW0"/>
<feature type="transmembrane region" description="Helical" evidence="6">
    <location>
        <begin position="20"/>
        <end position="39"/>
    </location>
</feature>
<feature type="transmembrane region" description="Helical" evidence="6">
    <location>
        <begin position="962"/>
        <end position="984"/>
    </location>
</feature>
<gene>
    <name evidence="9" type="ORF">SAMN02745691_01588</name>
</gene>
<organism evidence="9 10">
    <name type="scientific">Parasporobacterium paucivorans DSM 15970</name>
    <dbReference type="NCBI Taxonomy" id="1122934"/>
    <lineage>
        <taxon>Bacteria</taxon>
        <taxon>Bacillati</taxon>
        <taxon>Bacillota</taxon>
        <taxon>Clostridia</taxon>
        <taxon>Lachnospirales</taxon>
        <taxon>Lachnospiraceae</taxon>
        <taxon>Parasporobacterium</taxon>
    </lineage>
</organism>
<evidence type="ECO:0000256" key="3">
    <source>
        <dbReference type="ARBA" id="ARBA00022692"/>
    </source>
</evidence>
<dbReference type="RefSeq" id="WP_073993870.1">
    <property type="nucleotide sequence ID" value="NZ_FQYT01000015.1"/>
</dbReference>
<dbReference type="EMBL" id="FQYT01000015">
    <property type="protein sequence ID" value="SHJ23931.1"/>
    <property type="molecule type" value="Genomic_DNA"/>
</dbReference>
<evidence type="ECO:0000256" key="2">
    <source>
        <dbReference type="ARBA" id="ARBA00022475"/>
    </source>
</evidence>
<dbReference type="InterPro" id="IPR038766">
    <property type="entry name" value="Membrane_comp_ABC_pdt"/>
</dbReference>
<keyword evidence="5 6" id="KW-0472">Membrane</keyword>
<evidence type="ECO:0000256" key="6">
    <source>
        <dbReference type="SAM" id="Phobius"/>
    </source>
</evidence>
<dbReference type="Proteomes" id="UP000184342">
    <property type="component" value="Unassembled WGS sequence"/>
</dbReference>
<keyword evidence="4 6" id="KW-1133">Transmembrane helix</keyword>
<dbReference type="Pfam" id="PF12704">
    <property type="entry name" value="MacB_PCD"/>
    <property type="match status" value="1"/>
</dbReference>
<feature type="domain" description="ABC3 transporter permease C-terminal" evidence="7">
    <location>
        <begin position="870"/>
        <end position="976"/>
    </location>
</feature>
<keyword evidence="2" id="KW-1003">Cell membrane</keyword>
<dbReference type="InterPro" id="IPR025857">
    <property type="entry name" value="MacB_PCD"/>
</dbReference>
<sequence length="997" mass="109146">MKKTYFKLMLRSVKKTYSRFLSILGIVAIGVGFLSGLLATTPDMLLTADRYYDANNLYDLDIKGTLGLTEADVQAVEGAEGVDTVMPAFVTDLNMEGTDGGTYVSRLYGVPLDEMGSDAFLNGVELVSGRMPENNTECVVILPMGYSGDAAIGETYTISKDNKDYEKRGDTYNVEVFTVVGVVRSPQYMSLEGEPSKVGSGQISRVLYTFGDAYSLEAYTDIFLTCKGAKAADTFGDEYKRILDSVAGTIKDLGIGQSEIRYTEVVSKAQAELDDGWNKYNEAKAEAETKLADARKKLDDGYASLDAAKKELDSREASLTAGEADLEAAKMNLETSIAAQRAELEAARPVIGEDQYAAGMAQLDQSQSDALAQIAVQETALADGRTAIADARAQIAANEADLISGEKEYTDAKAESEAKLASALADLEQGQKDIEAIEHPKWYVIDRTDTLSHAGFKANVDKIGAVGKVFPVFFFLVAALVALTTMTRMVDEERVQNGTLKALGYSNGSIMLYYLGYSILASLIGGVIGVTIGFSLLPKVISNAYAMMYDLSETVTVFWWNYALTVVPIAILCTVAATLAAGIEQTSHKPSVLMLPKVPKPGKRILLERIRPLWRHMSFTKKVTARNIFRYKKRLYMTVIGIAGCAALLVTGFGLRDSIGAIVEKQFGDIYRYNMSLYLEGGGAYETDEIIKSFLQDKNTVENYALVHSETGEASTSSGTQDITLYVPKDTVELKKQINIRERKTGADIPFEDDSVILTEKLCEKLNLSIGDIFTLTNADGESRDFKVSGVAENYVTNFVFISTSNYEETFGVKADYNVILAGIKDESQQSRDKISERILGSDNVLLVQFSQSIKESFENSIKSIDYIVIVLIVAAAALAVIVVYNLTNINICERKKELATIKVLGFRDKEVAAYIYRETSILCLIGIAAGFFVGKLLHIFVIRTAEVEGVMFGRSVHFTSYLFAALITIGFTILVDIFMLRSLKSIDMVESMKANE</sequence>
<dbReference type="InterPro" id="IPR003838">
    <property type="entry name" value="ABC3_permease_C"/>
</dbReference>
<feature type="domain" description="MacB-like periplasmic core" evidence="8">
    <location>
        <begin position="639"/>
        <end position="827"/>
    </location>
</feature>
<feature type="transmembrane region" description="Helical" evidence="6">
    <location>
        <begin position="635"/>
        <end position="655"/>
    </location>
</feature>
<keyword evidence="10" id="KW-1185">Reference proteome</keyword>
<evidence type="ECO:0000256" key="5">
    <source>
        <dbReference type="ARBA" id="ARBA00023136"/>
    </source>
</evidence>
<evidence type="ECO:0000256" key="1">
    <source>
        <dbReference type="ARBA" id="ARBA00004651"/>
    </source>
</evidence>
<feature type="transmembrane region" description="Helical" evidence="6">
    <location>
        <begin position="557"/>
        <end position="581"/>
    </location>
</feature>
<reference evidence="9 10" key="1">
    <citation type="submission" date="2016-11" db="EMBL/GenBank/DDBJ databases">
        <authorList>
            <person name="Jaros S."/>
            <person name="Januszkiewicz K."/>
            <person name="Wedrychowicz H."/>
        </authorList>
    </citation>
    <scope>NUCLEOTIDE SEQUENCE [LARGE SCALE GENOMIC DNA]</scope>
    <source>
        <strain evidence="9 10">DSM 15970</strain>
    </source>
</reference>
<dbReference type="STRING" id="1122934.SAMN02745691_01588"/>
<feature type="domain" description="ABC3 transporter permease C-terminal" evidence="7">
    <location>
        <begin position="469"/>
        <end position="581"/>
    </location>
</feature>
<dbReference type="PANTHER" id="PTHR30287">
    <property type="entry name" value="MEMBRANE COMPONENT OF PREDICTED ABC SUPERFAMILY METABOLITE UPTAKE TRANSPORTER"/>
    <property type="match status" value="1"/>
</dbReference>
<evidence type="ECO:0000313" key="10">
    <source>
        <dbReference type="Proteomes" id="UP000184342"/>
    </source>
</evidence>
<dbReference type="OrthoDB" id="5137249at2"/>
<evidence type="ECO:0000313" key="9">
    <source>
        <dbReference type="EMBL" id="SHJ23931.1"/>
    </source>
</evidence>
<proteinExistence type="predicted"/>
<feature type="transmembrane region" description="Helical" evidence="6">
    <location>
        <begin position="511"/>
        <end position="537"/>
    </location>
</feature>
<protein>
    <submittedName>
        <fullName evidence="9">Putative ABC transport system permease protein</fullName>
    </submittedName>
</protein>